<organism evidence="2">
    <name type="scientific">hydrothermal vent metagenome</name>
    <dbReference type="NCBI Taxonomy" id="652676"/>
    <lineage>
        <taxon>unclassified sequences</taxon>
        <taxon>metagenomes</taxon>
        <taxon>ecological metagenomes</taxon>
    </lineage>
</organism>
<name>A0A3B1C4P0_9ZZZZ</name>
<dbReference type="GO" id="GO:0003677">
    <property type="term" value="F:DNA binding"/>
    <property type="evidence" value="ECO:0007669"/>
    <property type="project" value="InterPro"/>
</dbReference>
<dbReference type="PROSITE" id="PS50943">
    <property type="entry name" value="HTH_CROC1"/>
    <property type="match status" value="1"/>
</dbReference>
<sequence length="93" mass="10528">MTKNKHVGSSLDDYLNEKGIYKKVDDVAMRRVLAWQVEQAIKEAGLTKTAMANRMKTSRASLNRLLDPKKPIKLDTIEKAAKALGKRLYIELV</sequence>
<dbReference type="InterPro" id="IPR010982">
    <property type="entry name" value="Lambda_DNA-bd_dom_sf"/>
</dbReference>
<dbReference type="SUPFAM" id="SSF47413">
    <property type="entry name" value="lambda repressor-like DNA-binding domains"/>
    <property type="match status" value="1"/>
</dbReference>
<protein>
    <recommendedName>
        <fullName evidence="1">HTH cro/C1-type domain-containing protein</fullName>
    </recommendedName>
</protein>
<reference evidence="2" key="1">
    <citation type="submission" date="2018-06" db="EMBL/GenBank/DDBJ databases">
        <authorList>
            <person name="Zhirakovskaya E."/>
        </authorList>
    </citation>
    <scope>NUCLEOTIDE SEQUENCE</scope>
</reference>
<dbReference type="InterPro" id="IPR001387">
    <property type="entry name" value="Cro/C1-type_HTH"/>
</dbReference>
<proteinExistence type="predicted"/>
<evidence type="ECO:0000313" key="2">
    <source>
        <dbReference type="EMBL" id="VAX17840.1"/>
    </source>
</evidence>
<gene>
    <name evidence="2" type="ORF">MNBD_NITROSPINAE01-212</name>
</gene>
<accession>A0A3B1C4P0</accession>
<dbReference type="EMBL" id="UOGC01000061">
    <property type="protein sequence ID" value="VAX17840.1"/>
    <property type="molecule type" value="Genomic_DNA"/>
</dbReference>
<dbReference type="SMART" id="SM00530">
    <property type="entry name" value="HTH_XRE"/>
    <property type="match status" value="1"/>
</dbReference>
<dbReference type="AlphaFoldDB" id="A0A3B1C4P0"/>
<dbReference type="Gene3D" id="1.10.260.40">
    <property type="entry name" value="lambda repressor-like DNA-binding domains"/>
    <property type="match status" value="1"/>
</dbReference>
<evidence type="ECO:0000259" key="1">
    <source>
        <dbReference type="PROSITE" id="PS50943"/>
    </source>
</evidence>
<feature type="domain" description="HTH cro/C1-type" evidence="1">
    <location>
        <begin position="37"/>
        <end position="92"/>
    </location>
</feature>